<dbReference type="Pfam" id="PF14737">
    <property type="entry name" value="DUF4470"/>
    <property type="match status" value="1"/>
</dbReference>
<dbReference type="PANTHER" id="PTHR10237">
    <property type="entry name" value="DEFORMED EPIDERMAL AUTOREGULATORY FACTOR 1 HOMOLOG SUPPRESSIN"/>
    <property type="match status" value="1"/>
</dbReference>
<dbReference type="PhylomeDB" id="E9H3K0"/>
<dbReference type="GO" id="GO:0008270">
    <property type="term" value="F:zinc ion binding"/>
    <property type="evidence" value="ECO:0007669"/>
    <property type="project" value="UniProtKB-KW"/>
</dbReference>
<dbReference type="PROSITE" id="PS50865">
    <property type="entry name" value="ZF_MYND_2"/>
    <property type="match status" value="1"/>
</dbReference>
<evidence type="ECO:0000256" key="8">
    <source>
        <dbReference type="PROSITE-ProRule" id="PRU00134"/>
    </source>
</evidence>
<dbReference type="InterPro" id="IPR024119">
    <property type="entry name" value="TF_DEAF-1"/>
</dbReference>
<gene>
    <name evidence="10" type="ORF">DAPPUDRAFT_227055</name>
</gene>
<dbReference type="GO" id="GO:0000981">
    <property type="term" value="F:DNA-binding transcription factor activity, RNA polymerase II-specific"/>
    <property type="evidence" value="ECO:0000318"/>
    <property type="project" value="GO_Central"/>
</dbReference>
<sequence>MITTVKRELISSYCNAAYTPFGNTRIRNVLNDFYFEGNISDVDDEVTKVLLLGCGDLRNTFQATTSKNPPNLEIHLNDFHPPVLARNIIILKIVSAHDFNPDNDEDFGFLWDVWYNIDWPEKTRKRFLSIVKELSNEKLPDNVSIPNNYHLDKLKSLWSNWHSVSSKNKTDSVSLLRKVWGQRNQCLLDLWDIVYYPGHLRDEAQLKNADLFTASLNELAEQFLDREYFIGLAPCVRKKINDEVLECYRNGSSRRQNNDQPVCVNPTLLNPKTHDWKIFCLTPFEGYLPMAKGELITSVEEIMTHSCSEILKRLVSSYRSRIPTVKIVLHLEEAIKHCYSDANKFDVIDCSDFVSRVGLANLVVACCRKLSDNPNAIFYTEIVTNSQHSTNTIVETSLCASLSMIPTIYGLRLADHVELRDSAVDYLRCKTLQSGRPVNLCWQKVPNFQNLKLVPSPDFNRCITKLAKLCHLTTFSKPASPTSSVGSEIYYTPLTFNYILDSMNRRLGHDCWIPDLLDIAPQFILARKTLEHWKNGKKMMKLSAVIQSIVNSNEEPSPLLRLVFVRKASFVLSRDLSGPDVHFIDNFELEFNPTSKGIKLETVSFLLVCDHGFFDETYAAIVVNSINGMPLLFLEPFKSMRVEEYLVPYPSDQSKSQLPLNPKEKMYMKVESCIESEKQYTLRIAIECSGNVSGLKISTNEQAPCESCHEITVSLTQPSEIKPLSLTFPFPILAKNVQATLHRKSRHADLLLKKSLLEPWPCEFHTKNSKWIIDDLVPWENIPHTAEDGFKNVEHHLSSQFVSKEISFTRFRDSKSSALDNLRLKLGALMFGVVEFASYGRNDDRYLLKLHRPLLTSPMGNPILLITAIDGNLTRKLEQEFCTTNSNVPKEVMDHLRIYEEVFQLSTLKLKDQLVLDAETEEEFQLLRFLLRLNSTRIEPSKWQKKNIPLGGRSPWLATFLSPLYQDSVSTESIEDEPADEKCCAVCKKTPEKLKRCSRCRSTVYCSVECQHSHWPMHKLICKKL</sequence>
<dbReference type="AlphaFoldDB" id="E9H3K0"/>
<dbReference type="OrthoDB" id="5958408at2759"/>
<keyword evidence="4" id="KW-0805">Transcription regulation</keyword>
<evidence type="ECO:0000313" key="10">
    <source>
        <dbReference type="EMBL" id="EFX73687.1"/>
    </source>
</evidence>
<dbReference type="InParanoid" id="E9H3K0"/>
<keyword evidence="1" id="KW-0479">Metal-binding</keyword>
<dbReference type="Proteomes" id="UP000000305">
    <property type="component" value="Unassembled WGS sequence"/>
</dbReference>
<proteinExistence type="predicted"/>
<dbReference type="STRING" id="6669.E9H3K0"/>
<dbReference type="EMBL" id="GL732589">
    <property type="protein sequence ID" value="EFX73687.1"/>
    <property type="molecule type" value="Genomic_DNA"/>
</dbReference>
<evidence type="ECO:0000256" key="3">
    <source>
        <dbReference type="ARBA" id="ARBA00022833"/>
    </source>
</evidence>
<evidence type="ECO:0000256" key="2">
    <source>
        <dbReference type="ARBA" id="ARBA00022771"/>
    </source>
</evidence>
<evidence type="ECO:0000259" key="9">
    <source>
        <dbReference type="PROSITE" id="PS50865"/>
    </source>
</evidence>
<evidence type="ECO:0000256" key="5">
    <source>
        <dbReference type="ARBA" id="ARBA00023125"/>
    </source>
</evidence>
<dbReference type="eggNOG" id="ENOG502QVEJ">
    <property type="taxonomic scope" value="Eukaryota"/>
</dbReference>
<dbReference type="GO" id="GO:0006357">
    <property type="term" value="P:regulation of transcription by RNA polymerase II"/>
    <property type="evidence" value="ECO:0000318"/>
    <property type="project" value="GO_Central"/>
</dbReference>
<organism evidence="10 11">
    <name type="scientific">Daphnia pulex</name>
    <name type="common">Water flea</name>
    <dbReference type="NCBI Taxonomy" id="6669"/>
    <lineage>
        <taxon>Eukaryota</taxon>
        <taxon>Metazoa</taxon>
        <taxon>Ecdysozoa</taxon>
        <taxon>Arthropoda</taxon>
        <taxon>Crustacea</taxon>
        <taxon>Branchiopoda</taxon>
        <taxon>Diplostraca</taxon>
        <taxon>Cladocera</taxon>
        <taxon>Anomopoda</taxon>
        <taxon>Daphniidae</taxon>
        <taxon>Daphnia</taxon>
    </lineage>
</organism>
<keyword evidence="2 8" id="KW-0863">Zinc-finger</keyword>
<dbReference type="InterPro" id="IPR027974">
    <property type="entry name" value="DUF4470"/>
</dbReference>
<dbReference type="InterPro" id="IPR002893">
    <property type="entry name" value="Znf_MYND"/>
</dbReference>
<dbReference type="SUPFAM" id="SSF144232">
    <property type="entry name" value="HIT/MYND zinc finger-like"/>
    <property type="match status" value="1"/>
</dbReference>
<evidence type="ECO:0000256" key="4">
    <source>
        <dbReference type="ARBA" id="ARBA00023015"/>
    </source>
</evidence>
<evidence type="ECO:0000256" key="1">
    <source>
        <dbReference type="ARBA" id="ARBA00022723"/>
    </source>
</evidence>
<dbReference type="GO" id="GO:0003677">
    <property type="term" value="F:DNA binding"/>
    <property type="evidence" value="ECO:0007669"/>
    <property type="project" value="UniProtKB-KW"/>
</dbReference>
<evidence type="ECO:0000313" key="11">
    <source>
        <dbReference type="Proteomes" id="UP000000305"/>
    </source>
</evidence>
<dbReference type="Pfam" id="PF01753">
    <property type="entry name" value="zf-MYND"/>
    <property type="match status" value="1"/>
</dbReference>
<evidence type="ECO:0000256" key="6">
    <source>
        <dbReference type="ARBA" id="ARBA00023163"/>
    </source>
</evidence>
<evidence type="ECO:0000256" key="7">
    <source>
        <dbReference type="ARBA" id="ARBA00023242"/>
    </source>
</evidence>
<keyword evidence="11" id="KW-1185">Reference proteome</keyword>
<dbReference type="Gene3D" id="6.10.140.2220">
    <property type="match status" value="1"/>
</dbReference>
<reference evidence="10 11" key="1">
    <citation type="journal article" date="2011" name="Science">
        <title>The ecoresponsive genome of Daphnia pulex.</title>
        <authorList>
            <person name="Colbourne J.K."/>
            <person name="Pfrender M.E."/>
            <person name="Gilbert D."/>
            <person name="Thomas W.K."/>
            <person name="Tucker A."/>
            <person name="Oakley T.H."/>
            <person name="Tokishita S."/>
            <person name="Aerts A."/>
            <person name="Arnold G.J."/>
            <person name="Basu M.K."/>
            <person name="Bauer D.J."/>
            <person name="Caceres C.E."/>
            <person name="Carmel L."/>
            <person name="Casola C."/>
            <person name="Choi J.H."/>
            <person name="Detter J.C."/>
            <person name="Dong Q."/>
            <person name="Dusheyko S."/>
            <person name="Eads B.D."/>
            <person name="Frohlich T."/>
            <person name="Geiler-Samerotte K.A."/>
            <person name="Gerlach D."/>
            <person name="Hatcher P."/>
            <person name="Jogdeo S."/>
            <person name="Krijgsveld J."/>
            <person name="Kriventseva E.V."/>
            <person name="Kultz D."/>
            <person name="Laforsch C."/>
            <person name="Lindquist E."/>
            <person name="Lopez J."/>
            <person name="Manak J.R."/>
            <person name="Muller J."/>
            <person name="Pangilinan J."/>
            <person name="Patwardhan R.P."/>
            <person name="Pitluck S."/>
            <person name="Pritham E.J."/>
            <person name="Rechtsteiner A."/>
            <person name="Rho M."/>
            <person name="Rogozin I.B."/>
            <person name="Sakarya O."/>
            <person name="Salamov A."/>
            <person name="Schaack S."/>
            <person name="Shapiro H."/>
            <person name="Shiga Y."/>
            <person name="Skalitzky C."/>
            <person name="Smith Z."/>
            <person name="Souvorov A."/>
            <person name="Sung W."/>
            <person name="Tang Z."/>
            <person name="Tsuchiya D."/>
            <person name="Tu H."/>
            <person name="Vos H."/>
            <person name="Wang M."/>
            <person name="Wolf Y.I."/>
            <person name="Yamagata H."/>
            <person name="Yamada T."/>
            <person name="Ye Y."/>
            <person name="Shaw J.R."/>
            <person name="Andrews J."/>
            <person name="Crease T.J."/>
            <person name="Tang H."/>
            <person name="Lucas S.M."/>
            <person name="Robertson H.M."/>
            <person name="Bork P."/>
            <person name="Koonin E.V."/>
            <person name="Zdobnov E.M."/>
            <person name="Grigoriev I.V."/>
            <person name="Lynch M."/>
            <person name="Boore J.L."/>
        </authorList>
    </citation>
    <scope>NUCLEOTIDE SEQUENCE [LARGE SCALE GENOMIC DNA]</scope>
</reference>
<keyword evidence="3" id="KW-0862">Zinc</keyword>
<dbReference type="GO" id="GO:0005634">
    <property type="term" value="C:nucleus"/>
    <property type="evidence" value="ECO:0000318"/>
    <property type="project" value="GO_Central"/>
</dbReference>
<name>E9H3K0_DAPPU</name>
<keyword evidence="7" id="KW-0539">Nucleus</keyword>
<feature type="domain" description="MYND-type" evidence="9">
    <location>
        <begin position="984"/>
        <end position="1022"/>
    </location>
</feature>
<dbReference type="KEGG" id="dpx:DAPPUDRAFT_227055"/>
<dbReference type="PANTHER" id="PTHR10237:SF1">
    <property type="entry name" value="DEFORMED EPIDERMAL AUTOREGULATORY FACTOR 1 HOMOLOG"/>
    <property type="match status" value="1"/>
</dbReference>
<accession>E9H3K0</accession>
<dbReference type="HOGENOM" id="CLU_007156_0_0_1"/>
<protein>
    <recommendedName>
        <fullName evidence="9">MYND-type domain-containing protein</fullName>
    </recommendedName>
</protein>
<keyword evidence="5" id="KW-0238">DNA-binding</keyword>
<keyword evidence="6" id="KW-0804">Transcription</keyword>